<dbReference type="InterPro" id="IPR008983">
    <property type="entry name" value="Tumour_necrosis_fac-like_dom"/>
</dbReference>
<reference evidence="5 6" key="1">
    <citation type="submission" date="2022-12" db="EMBL/GenBank/DDBJ databases">
        <title>Chromosome-level genome of Tegillarca granosa.</title>
        <authorList>
            <person name="Kim J."/>
        </authorList>
    </citation>
    <scope>NUCLEOTIDE SEQUENCE [LARGE SCALE GENOMIC DNA]</scope>
    <source>
        <strain evidence="5">Teg-2019</strain>
        <tissue evidence="5">Adductor muscle</tissue>
    </source>
</reference>
<proteinExistence type="predicted"/>
<protein>
    <recommendedName>
        <fullName evidence="4">C1q domain-containing protein</fullName>
    </recommendedName>
</protein>
<feature type="domain" description="C1q" evidence="4">
    <location>
        <begin position="11"/>
        <end position="159"/>
    </location>
</feature>
<keyword evidence="6" id="KW-1185">Reference proteome</keyword>
<dbReference type="InterPro" id="IPR050822">
    <property type="entry name" value="Cerebellin_Synaptic_Org"/>
</dbReference>
<dbReference type="SMART" id="SM00110">
    <property type="entry name" value="C1Q"/>
    <property type="match status" value="3"/>
</dbReference>
<dbReference type="PROSITE" id="PS50871">
    <property type="entry name" value="C1Q"/>
    <property type="match status" value="2"/>
</dbReference>
<evidence type="ECO:0000313" key="5">
    <source>
        <dbReference type="EMBL" id="KAJ8307711.1"/>
    </source>
</evidence>
<evidence type="ECO:0000256" key="3">
    <source>
        <dbReference type="ARBA" id="ARBA00022729"/>
    </source>
</evidence>
<sequence>MCCGIQSEKSGRIDSVAFSAIVNKALIAKENETIPFGYVTLNEGNAYNATSGIFTCPKPGLYLFSFHILSFNSEKPEGSSSAVWLTVNGVPVVLTQETVSAGGNKDFNLHGSIVARLNVTDKVYVASVIDGTVVYYRKKSAPNDSVAFSAVANKLMLAKENQTILFGNVQLNEGGAYNATSGVFVCPKSGLYLFSFHILSFNSEQPEGSSSAVWLAVNGIPFVVSQQTVPADGSKDYNLHGSTVIRLNVDDKVLIASVIDGTNVYLLNSYFNGVQQNTSSNSVAFSAVADTIITAKKNETIVFGYVQLNEGNGYNSSSGVFVCPRSGLYQFSYHIFTFYSYQYGGDAAGVWLSINGTPSVMTQETAPAKDVNYNVHGSTVVRLDKGDQVLIGSGINATLVFFMSSYFNGVRVAD</sequence>
<evidence type="ECO:0000256" key="2">
    <source>
        <dbReference type="ARBA" id="ARBA00022525"/>
    </source>
</evidence>
<keyword evidence="2" id="KW-0964">Secreted</keyword>
<dbReference type="PRINTS" id="PR00007">
    <property type="entry name" value="COMPLEMNTC1Q"/>
</dbReference>
<dbReference type="InterPro" id="IPR001073">
    <property type="entry name" value="C1q_dom"/>
</dbReference>
<evidence type="ECO:0000313" key="6">
    <source>
        <dbReference type="Proteomes" id="UP001217089"/>
    </source>
</evidence>
<name>A0ABQ9ETP1_TEGGR</name>
<feature type="domain" description="C1q" evidence="4">
    <location>
        <begin position="278"/>
        <end position="414"/>
    </location>
</feature>
<evidence type="ECO:0000259" key="4">
    <source>
        <dbReference type="PROSITE" id="PS50871"/>
    </source>
</evidence>
<dbReference type="Gene3D" id="2.60.120.40">
    <property type="match status" value="3"/>
</dbReference>
<accession>A0ABQ9ETP1</accession>
<dbReference type="PANTHER" id="PTHR22923:SF116">
    <property type="entry name" value="C1Q DOMAIN-CONTAINING PROTEIN"/>
    <property type="match status" value="1"/>
</dbReference>
<dbReference type="SUPFAM" id="SSF49842">
    <property type="entry name" value="TNF-like"/>
    <property type="match status" value="3"/>
</dbReference>
<comment type="caution">
    <text evidence="5">The sequence shown here is derived from an EMBL/GenBank/DDBJ whole genome shotgun (WGS) entry which is preliminary data.</text>
</comment>
<comment type="subcellular location">
    <subcellularLocation>
        <location evidence="1">Secreted</location>
    </subcellularLocation>
</comment>
<dbReference type="EMBL" id="JARBDR010000749">
    <property type="protein sequence ID" value="KAJ8307711.1"/>
    <property type="molecule type" value="Genomic_DNA"/>
</dbReference>
<keyword evidence="3" id="KW-0732">Signal</keyword>
<dbReference type="Pfam" id="PF00386">
    <property type="entry name" value="C1q"/>
    <property type="match status" value="3"/>
</dbReference>
<gene>
    <name evidence="5" type="ORF">KUTeg_014737</name>
</gene>
<dbReference type="Proteomes" id="UP001217089">
    <property type="component" value="Unassembled WGS sequence"/>
</dbReference>
<evidence type="ECO:0000256" key="1">
    <source>
        <dbReference type="ARBA" id="ARBA00004613"/>
    </source>
</evidence>
<organism evidence="5 6">
    <name type="scientific">Tegillarca granosa</name>
    <name type="common">Malaysian cockle</name>
    <name type="synonym">Anadara granosa</name>
    <dbReference type="NCBI Taxonomy" id="220873"/>
    <lineage>
        <taxon>Eukaryota</taxon>
        <taxon>Metazoa</taxon>
        <taxon>Spiralia</taxon>
        <taxon>Lophotrochozoa</taxon>
        <taxon>Mollusca</taxon>
        <taxon>Bivalvia</taxon>
        <taxon>Autobranchia</taxon>
        <taxon>Pteriomorphia</taxon>
        <taxon>Arcoida</taxon>
        <taxon>Arcoidea</taxon>
        <taxon>Arcidae</taxon>
        <taxon>Tegillarca</taxon>
    </lineage>
</organism>
<dbReference type="PANTHER" id="PTHR22923">
    <property type="entry name" value="CEREBELLIN-RELATED"/>
    <property type="match status" value="1"/>
</dbReference>